<dbReference type="EMBL" id="JABAFP010000016">
    <property type="protein sequence ID" value="NME42197.1"/>
    <property type="molecule type" value="Genomic_DNA"/>
</dbReference>
<accession>A0A848C805</accession>
<dbReference type="PANTHER" id="PTHR46558">
    <property type="entry name" value="TRACRIPTIONAL REGULATORY PROTEIN-RELATED-RELATED"/>
    <property type="match status" value="1"/>
</dbReference>
<dbReference type="RefSeq" id="WP_170091553.1">
    <property type="nucleotide sequence ID" value="NZ_JABAFP010000016.1"/>
</dbReference>
<organism evidence="3 4">
    <name type="scientific">Ligilactobacillus agilis</name>
    <dbReference type="NCBI Taxonomy" id="1601"/>
    <lineage>
        <taxon>Bacteria</taxon>
        <taxon>Bacillati</taxon>
        <taxon>Bacillota</taxon>
        <taxon>Bacilli</taxon>
        <taxon>Lactobacillales</taxon>
        <taxon>Lactobacillaceae</taxon>
        <taxon>Ligilactobacillus</taxon>
    </lineage>
</organism>
<dbReference type="PANTHER" id="PTHR46558:SF13">
    <property type="entry name" value="HTH-TYPE TRANSCRIPTIONAL REGULATOR IMMR"/>
    <property type="match status" value="1"/>
</dbReference>
<dbReference type="Gene3D" id="1.10.260.40">
    <property type="entry name" value="lambda repressor-like DNA-binding domains"/>
    <property type="match status" value="1"/>
</dbReference>
<reference evidence="3 4" key="1">
    <citation type="submission" date="2020-04" db="EMBL/GenBank/DDBJ databases">
        <authorList>
            <person name="Hitch T.C.A."/>
            <person name="Wylensek D."/>
            <person name="Clavel T."/>
        </authorList>
    </citation>
    <scope>NUCLEOTIDE SEQUENCE [LARGE SCALE GENOMIC DNA]</scope>
    <source>
        <strain evidence="3 4">WCA-389-WT-5H1</strain>
    </source>
</reference>
<keyword evidence="1" id="KW-0238">DNA-binding</keyword>
<dbReference type="SUPFAM" id="SSF47413">
    <property type="entry name" value="lambda repressor-like DNA-binding domains"/>
    <property type="match status" value="1"/>
</dbReference>
<dbReference type="InterPro" id="IPR010982">
    <property type="entry name" value="Lambda_DNA-bd_dom_sf"/>
</dbReference>
<proteinExistence type="predicted"/>
<protein>
    <submittedName>
        <fullName evidence="3">Helix-turn-helix transcriptional regulator</fullName>
    </submittedName>
</protein>
<feature type="domain" description="HTH cro/C1-type" evidence="2">
    <location>
        <begin position="6"/>
        <end position="60"/>
    </location>
</feature>
<dbReference type="PROSITE" id="PS50943">
    <property type="entry name" value="HTH_CROC1"/>
    <property type="match status" value="1"/>
</dbReference>
<comment type="caution">
    <text evidence="3">The sequence shown here is derived from an EMBL/GenBank/DDBJ whole genome shotgun (WGS) entry which is preliminary data.</text>
</comment>
<dbReference type="SMART" id="SM00530">
    <property type="entry name" value="HTH_XRE"/>
    <property type="match status" value="1"/>
</dbReference>
<dbReference type="GO" id="GO:0003677">
    <property type="term" value="F:DNA binding"/>
    <property type="evidence" value="ECO:0007669"/>
    <property type="project" value="UniProtKB-KW"/>
</dbReference>
<gene>
    <name evidence="3" type="ORF">HF863_05380</name>
</gene>
<name>A0A848C805_9LACO</name>
<evidence type="ECO:0000256" key="1">
    <source>
        <dbReference type="ARBA" id="ARBA00023125"/>
    </source>
</evidence>
<sequence length="63" mass="7166">MPKITIKAARVNAGLTQKEAAERLGIAYQTLSSYEKNNKSIRLEVLEKMCSLYGIPMEYIFLK</sequence>
<evidence type="ECO:0000259" key="2">
    <source>
        <dbReference type="PROSITE" id="PS50943"/>
    </source>
</evidence>
<dbReference type="Proteomes" id="UP000563853">
    <property type="component" value="Unassembled WGS sequence"/>
</dbReference>
<dbReference type="CDD" id="cd00093">
    <property type="entry name" value="HTH_XRE"/>
    <property type="match status" value="1"/>
</dbReference>
<dbReference type="Pfam" id="PF01381">
    <property type="entry name" value="HTH_3"/>
    <property type="match status" value="1"/>
</dbReference>
<dbReference type="InterPro" id="IPR001387">
    <property type="entry name" value="Cro/C1-type_HTH"/>
</dbReference>
<evidence type="ECO:0000313" key="4">
    <source>
        <dbReference type="Proteomes" id="UP000563853"/>
    </source>
</evidence>
<dbReference type="AlphaFoldDB" id="A0A848C805"/>
<evidence type="ECO:0000313" key="3">
    <source>
        <dbReference type="EMBL" id="NME42197.1"/>
    </source>
</evidence>